<dbReference type="EMBL" id="JFHR01000037">
    <property type="protein sequence ID" value="KEQ52686.1"/>
    <property type="molecule type" value="Genomic_DNA"/>
</dbReference>
<keyword evidence="1" id="KW-0732">Signal</keyword>
<name>A0A081RBW3_SPHCR</name>
<feature type="chain" id="PRO_5001763072" evidence="1">
    <location>
        <begin position="20"/>
        <end position="160"/>
    </location>
</feature>
<dbReference type="OrthoDB" id="7478692at2"/>
<gene>
    <name evidence="3" type="ORF">BV95_03047</name>
</gene>
<accession>A0A081RBW3</accession>
<dbReference type="AlphaFoldDB" id="A0A081RBW3"/>
<dbReference type="Pfam" id="PF05229">
    <property type="entry name" value="SCPU"/>
    <property type="match status" value="1"/>
</dbReference>
<evidence type="ECO:0000256" key="1">
    <source>
        <dbReference type="SAM" id="SignalP"/>
    </source>
</evidence>
<protein>
    <submittedName>
        <fullName evidence="3">Spore coat protein U</fullName>
    </submittedName>
</protein>
<dbReference type="SMART" id="SM00972">
    <property type="entry name" value="SCPU"/>
    <property type="match status" value="1"/>
</dbReference>
<dbReference type="Proteomes" id="UP000028411">
    <property type="component" value="Unassembled WGS sequence"/>
</dbReference>
<dbReference type="PATRIC" id="fig|46429.4.peg.3020"/>
<proteinExistence type="predicted"/>
<keyword evidence="3" id="KW-0946">Virion</keyword>
<comment type="caution">
    <text evidence="3">The sequence shown here is derived from an EMBL/GenBank/DDBJ whole genome shotgun (WGS) entry which is preliminary data.</text>
</comment>
<feature type="domain" description="Spore coat protein U/FanG" evidence="2">
    <location>
        <begin position="23"/>
        <end position="157"/>
    </location>
</feature>
<dbReference type="PANTHER" id="PTHR37089:SF4">
    <property type="entry name" value="EXPORTED PROTEIN"/>
    <property type="match status" value="1"/>
</dbReference>
<evidence type="ECO:0000313" key="3">
    <source>
        <dbReference type="EMBL" id="KEQ52686.1"/>
    </source>
</evidence>
<dbReference type="InterPro" id="IPR007893">
    <property type="entry name" value="Spore_coat_U/FanG"/>
</dbReference>
<sequence length="160" mass="16163">MRKIGALIVLILVPGTAKAADATTTMGVSATVLNVCLVSATNMAFGTYDPTSSVPTDATSSVSVTCTPGTLFNVGLNAGATGGATVTTRQMLKGASPLNYSLYSNAGRTTNWGNTSGSDTVSQTSAGITPMAFTVYGRIPAQQSAASGNYTDTITVTVSY</sequence>
<evidence type="ECO:0000313" key="4">
    <source>
        <dbReference type="Proteomes" id="UP000028411"/>
    </source>
</evidence>
<organism evidence="3 4">
    <name type="scientific">Sphingobium chlorophenolicum</name>
    <dbReference type="NCBI Taxonomy" id="46429"/>
    <lineage>
        <taxon>Bacteria</taxon>
        <taxon>Pseudomonadati</taxon>
        <taxon>Pseudomonadota</taxon>
        <taxon>Alphaproteobacteria</taxon>
        <taxon>Sphingomonadales</taxon>
        <taxon>Sphingomonadaceae</taxon>
        <taxon>Sphingobium</taxon>
    </lineage>
</organism>
<evidence type="ECO:0000259" key="2">
    <source>
        <dbReference type="Pfam" id="PF05229"/>
    </source>
</evidence>
<feature type="signal peptide" evidence="1">
    <location>
        <begin position="1"/>
        <end position="19"/>
    </location>
</feature>
<dbReference type="PANTHER" id="PTHR37089">
    <property type="entry name" value="PROTEIN U-RELATED"/>
    <property type="match status" value="1"/>
</dbReference>
<dbReference type="eggNOG" id="COG5430">
    <property type="taxonomic scope" value="Bacteria"/>
</dbReference>
<dbReference type="InterPro" id="IPR053167">
    <property type="entry name" value="Spore_coat_component"/>
</dbReference>
<reference evidence="3 4" key="1">
    <citation type="submission" date="2014-02" db="EMBL/GenBank/DDBJ databases">
        <title>Whole genome sequence of Sphingobium chlorophenolicum NBRC 16172.</title>
        <authorList>
            <person name="Gan H.M."/>
            <person name="Gan H.Y."/>
            <person name="Chew T.H."/>
            <person name="Savka M.A."/>
        </authorList>
    </citation>
    <scope>NUCLEOTIDE SEQUENCE [LARGE SCALE GENOMIC DNA]</scope>
    <source>
        <strain evidence="3 4">NBRC 16172</strain>
    </source>
</reference>
<keyword evidence="3" id="KW-0167">Capsid protein</keyword>